<reference evidence="2 3" key="1">
    <citation type="journal article" date="2011" name="J. Gen. Appl. Microbiol.">
        <title>Draft genome sequencing of the enigmatic yeast Saitoella complicata.</title>
        <authorList>
            <person name="Nishida H."/>
            <person name="Hamamoto M."/>
            <person name="Sugiyama J."/>
        </authorList>
    </citation>
    <scope>NUCLEOTIDE SEQUENCE [LARGE SCALE GENOMIC DNA]</scope>
    <source>
        <strain evidence="2 3">NRRL Y-17804</strain>
    </source>
</reference>
<comment type="caution">
    <text evidence="2">The sequence shown here is derived from an EMBL/GenBank/DDBJ whole genome shotgun (WGS) entry which is preliminary data.</text>
</comment>
<feature type="chain" id="PRO_5002430509" description="Secreted protein" evidence="1">
    <location>
        <begin position="22"/>
        <end position="100"/>
    </location>
</feature>
<evidence type="ECO:0000256" key="1">
    <source>
        <dbReference type="SAM" id="SignalP"/>
    </source>
</evidence>
<feature type="signal peptide" evidence="1">
    <location>
        <begin position="1"/>
        <end position="21"/>
    </location>
</feature>
<reference evidence="2 3" key="3">
    <citation type="journal article" date="2015" name="Genome Announc.">
        <title>Draft Genome Sequence of the Archiascomycetous Yeast Saitoella complicata.</title>
        <authorList>
            <person name="Yamauchi K."/>
            <person name="Kondo S."/>
            <person name="Hamamoto M."/>
            <person name="Takahashi Y."/>
            <person name="Ogura Y."/>
            <person name="Hayashi T."/>
            <person name="Nishida H."/>
        </authorList>
    </citation>
    <scope>NUCLEOTIDE SEQUENCE [LARGE SCALE GENOMIC DNA]</scope>
    <source>
        <strain evidence="2 3">NRRL Y-17804</strain>
    </source>
</reference>
<evidence type="ECO:0000313" key="3">
    <source>
        <dbReference type="Proteomes" id="UP000033140"/>
    </source>
</evidence>
<accession>A0A0E9N9P7</accession>
<gene>
    <name evidence="2" type="ORF">G7K_0779-t1</name>
</gene>
<dbReference type="AlphaFoldDB" id="A0A0E9N9P7"/>
<dbReference type="EMBL" id="BACD03000004">
    <property type="protein sequence ID" value="GAO46549.1"/>
    <property type="molecule type" value="Genomic_DNA"/>
</dbReference>
<reference evidence="2 3" key="2">
    <citation type="journal article" date="2014" name="J. Gen. Appl. Microbiol.">
        <title>The early diverging ascomycetous budding yeast Saitoella complicata has three histone deacetylases belonging to the Clr6, Hos2, and Rpd3 lineages.</title>
        <authorList>
            <person name="Nishida H."/>
            <person name="Matsumoto T."/>
            <person name="Kondo S."/>
            <person name="Hamamoto M."/>
            <person name="Yoshikawa H."/>
        </authorList>
    </citation>
    <scope>NUCLEOTIDE SEQUENCE [LARGE SCALE GENOMIC DNA]</scope>
    <source>
        <strain evidence="2 3">NRRL Y-17804</strain>
    </source>
</reference>
<keyword evidence="3" id="KW-1185">Reference proteome</keyword>
<protein>
    <recommendedName>
        <fullName evidence="4">Secreted protein</fullName>
    </recommendedName>
</protein>
<evidence type="ECO:0000313" key="2">
    <source>
        <dbReference type="EMBL" id="GAO46549.1"/>
    </source>
</evidence>
<dbReference type="Proteomes" id="UP000033140">
    <property type="component" value="Unassembled WGS sequence"/>
</dbReference>
<sequence>MFSRIWGVYWCFRTFWGTVRARVYRCYSTIRMPVDRAATFDEDACTANEQKFRKTLVGPYHIGGFYTFCEHESVNQLGWNPLSDSIANANSDRSHERQCL</sequence>
<evidence type="ECO:0008006" key="4">
    <source>
        <dbReference type="Google" id="ProtNLM"/>
    </source>
</evidence>
<proteinExistence type="predicted"/>
<organism evidence="2 3">
    <name type="scientific">Saitoella complicata (strain BCRC 22490 / CBS 7301 / JCM 7358 / NBRC 10748 / NRRL Y-17804)</name>
    <dbReference type="NCBI Taxonomy" id="698492"/>
    <lineage>
        <taxon>Eukaryota</taxon>
        <taxon>Fungi</taxon>
        <taxon>Dikarya</taxon>
        <taxon>Ascomycota</taxon>
        <taxon>Taphrinomycotina</taxon>
        <taxon>Taphrinomycotina incertae sedis</taxon>
        <taxon>Saitoella</taxon>
    </lineage>
</organism>
<name>A0A0E9N9P7_SAICN</name>
<keyword evidence="1" id="KW-0732">Signal</keyword>